<gene>
    <name evidence="7" type="ORF">LX24_00052</name>
</gene>
<feature type="transmembrane region" description="Helical" evidence="6">
    <location>
        <begin position="481"/>
        <end position="502"/>
    </location>
</feature>
<evidence type="ECO:0000256" key="2">
    <source>
        <dbReference type="ARBA" id="ARBA00022475"/>
    </source>
</evidence>
<keyword evidence="8" id="KW-1185">Reference proteome</keyword>
<dbReference type="Proteomes" id="UP000323166">
    <property type="component" value="Unassembled WGS sequence"/>
</dbReference>
<feature type="transmembrane region" description="Helical" evidence="6">
    <location>
        <begin position="325"/>
        <end position="344"/>
    </location>
</feature>
<dbReference type="InterPro" id="IPR024923">
    <property type="entry name" value="PG_synth_SpoVB"/>
</dbReference>
<feature type="transmembrane region" description="Helical" evidence="6">
    <location>
        <begin position="161"/>
        <end position="180"/>
    </location>
</feature>
<feature type="transmembrane region" description="Helical" evidence="6">
    <location>
        <begin position="119"/>
        <end position="140"/>
    </location>
</feature>
<proteinExistence type="predicted"/>
<dbReference type="PIRSF" id="PIRSF038958">
    <property type="entry name" value="PG_synth_SpoVB"/>
    <property type="match status" value="1"/>
</dbReference>
<evidence type="ECO:0000256" key="5">
    <source>
        <dbReference type="ARBA" id="ARBA00023136"/>
    </source>
</evidence>
<keyword evidence="5 6" id="KW-0472">Membrane</keyword>
<evidence type="ECO:0000256" key="1">
    <source>
        <dbReference type="ARBA" id="ARBA00004651"/>
    </source>
</evidence>
<keyword evidence="3 6" id="KW-0812">Transmembrane</keyword>
<name>A0A5S4ZZS3_9FIRM</name>
<keyword evidence="4 6" id="KW-1133">Transmembrane helix</keyword>
<dbReference type="Pfam" id="PF01943">
    <property type="entry name" value="Polysacc_synt"/>
    <property type="match status" value="1"/>
</dbReference>
<evidence type="ECO:0000313" key="7">
    <source>
        <dbReference type="EMBL" id="TYO97770.1"/>
    </source>
</evidence>
<dbReference type="EMBL" id="VNHM01000001">
    <property type="protein sequence ID" value="TYO97770.1"/>
    <property type="molecule type" value="Genomic_DNA"/>
</dbReference>
<feature type="transmembrane region" description="Helical" evidence="6">
    <location>
        <begin position="82"/>
        <end position="107"/>
    </location>
</feature>
<feature type="transmembrane region" description="Helical" evidence="6">
    <location>
        <begin position="186"/>
        <end position="207"/>
    </location>
</feature>
<evidence type="ECO:0000256" key="4">
    <source>
        <dbReference type="ARBA" id="ARBA00022989"/>
    </source>
</evidence>
<evidence type="ECO:0000313" key="8">
    <source>
        <dbReference type="Proteomes" id="UP000323166"/>
    </source>
</evidence>
<feature type="transmembrane region" description="Helical" evidence="6">
    <location>
        <begin position="448"/>
        <end position="469"/>
    </location>
</feature>
<feature type="transmembrane region" description="Helical" evidence="6">
    <location>
        <begin position="350"/>
        <end position="373"/>
    </location>
</feature>
<keyword evidence="2" id="KW-1003">Cell membrane</keyword>
<feature type="transmembrane region" description="Helical" evidence="6">
    <location>
        <begin position="394"/>
        <end position="410"/>
    </location>
</feature>
<protein>
    <submittedName>
        <fullName evidence="7">Stage V sporulation protein B</fullName>
    </submittedName>
</protein>
<evidence type="ECO:0000256" key="3">
    <source>
        <dbReference type="ARBA" id="ARBA00022692"/>
    </source>
</evidence>
<comment type="caution">
    <text evidence="7">The sequence shown here is derived from an EMBL/GenBank/DDBJ whole genome shotgun (WGS) entry which is preliminary data.</text>
</comment>
<dbReference type="RefSeq" id="WP_166510141.1">
    <property type="nucleotide sequence ID" value="NZ_VNHM01000001.1"/>
</dbReference>
<feature type="transmembrane region" description="Helical" evidence="6">
    <location>
        <begin position="416"/>
        <end position="436"/>
    </location>
</feature>
<organism evidence="7 8">
    <name type="scientific">Desulfallas thermosapovorans DSM 6562</name>
    <dbReference type="NCBI Taxonomy" id="1121431"/>
    <lineage>
        <taxon>Bacteria</taxon>
        <taxon>Bacillati</taxon>
        <taxon>Bacillota</taxon>
        <taxon>Clostridia</taxon>
        <taxon>Eubacteriales</taxon>
        <taxon>Desulfallaceae</taxon>
        <taxon>Desulfallas</taxon>
    </lineage>
</organism>
<feature type="transmembrane region" description="Helical" evidence="6">
    <location>
        <begin position="12"/>
        <end position="35"/>
    </location>
</feature>
<dbReference type="AlphaFoldDB" id="A0A5S4ZZS3"/>
<evidence type="ECO:0000256" key="6">
    <source>
        <dbReference type="SAM" id="Phobius"/>
    </source>
</evidence>
<accession>A0A5S4ZZS3</accession>
<dbReference type="NCBIfam" id="TIGR02900">
    <property type="entry name" value="spore_V_B"/>
    <property type="match status" value="1"/>
</dbReference>
<dbReference type="CDD" id="cd13124">
    <property type="entry name" value="MATE_SpoVB_like"/>
    <property type="match status" value="1"/>
</dbReference>
<dbReference type="InterPro" id="IPR050833">
    <property type="entry name" value="Poly_Biosynth_Transport"/>
</dbReference>
<feature type="transmembrane region" description="Helical" evidence="6">
    <location>
        <begin position="279"/>
        <end position="304"/>
    </location>
</feature>
<comment type="subcellular location">
    <subcellularLocation>
        <location evidence="1">Cell membrane</location>
        <topology evidence="1">Multi-pass membrane protein</topology>
    </subcellularLocation>
</comment>
<dbReference type="PANTHER" id="PTHR30250">
    <property type="entry name" value="PST FAMILY PREDICTED COLANIC ACID TRANSPORTER"/>
    <property type="match status" value="1"/>
</dbReference>
<dbReference type="InterPro" id="IPR014249">
    <property type="entry name" value="Spore_V_B"/>
</dbReference>
<dbReference type="GO" id="GO:0005886">
    <property type="term" value="C:plasma membrane"/>
    <property type="evidence" value="ECO:0007669"/>
    <property type="project" value="UniProtKB-SubCell"/>
</dbReference>
<dbReference type="PANTHER" id="PTHR30250:SF24">
    <property type="entry name" value="STAGE V SPORULATION PROTEIN B"/>
    <property type="match status" value="1"/>
</dbReference>
<reference evidence="7 8" key="1">
    <citation type="submission" date="2019-07" db="EMBL/GenBank/DDBJ databases">
        <title>Genomic Encyclopedia of Type Strains, Phase I: the one thousand microbial genomes (KMG-I) project.</title>
        <authorList>
            <person name="Kyrpides N."/>
        </authorList>
    </citation>
    <scope>NUCLEOTIDE SEQUENCE [LARGE SCALE GENOMIC DNA]</scope>
    <source>
        <strain evidence="7 8">DSM 6562</strain>
    </source>
</reference>
<feature type="transmembrane region" description="Helical" evidence="6">
    <location>
        <begin position="234"/>
        <end position="259"/>
    </location>
</feature>
<dbReference type="InterPro" id="IPR002797">
    <property type="entry name" value="Polysacc_synth"/>
</dbReference>
<feature type="transmembrane region" description="Helical" evidence="6">
    <location>
        <begin position="47"/>
        <end position="70"/>
    </location>
</feature>
<sequence>MAGYSFLQGAFILLLAGIINRFLGFGYQIAMMRLIGPEGVGLFNMVFPVYIMMLVLASAGIPLAIAKLVAEEVANNNMPGAYRVFNISLCILIITSVFFTLVLILGAPMLTKYYFPNPSVYYCLISLVPGIVVVTLCSAFRGFFQGLQKMSPTAITQTIEQLVRVLSGLVFAYFMLPLGIEYAAVGLSVGVILGELTGFILMLRIYIHHRPVTLHYAPGAWRRVFHLGDSIKKIFTLAIPVTLTRIVATALMSIQAVLIPQRLQVAGLSIHHATSAYGQFVGIAEALLFMPGVLTMALATSLVPAMSDAVAARNMTLARSRIWDAVRLTLQVGVPAAFIFLLLADELCGVLFGYAQAGSILKVLALAGPFLYLQQTTTGILQGVGRADVPFKNLLISSLVCIMGIYYLTAMPQFGIGGAAAAVAIGYMIMPVLNMLQLHRMNLFFFSIKENVFLPLLASLGMSLAIFYLKKILYGYNVNDGLVLSISLATGGFVYLSLMLLIGGINDQDREKFSLLFKLKKR</sequence>